<accession>A0A2I0HRR5</accession>
<sequence length="72" mass="8179">MGCFGTVEKPAYTGSSGWLHRLARLVLTLKRVLEMFVISSWHAKVAVAGKRLSFPAILALNWAEKWLSEFWD</sequence>
<organism evidence="1 2">
    <name type="scientific">Punica granatum</name>
    <name type="common">Pomegranate</name>
    <dbReference type="NCBI Taxonomy" id="22663"/>
    <lineage>
        <taxon>Eukaryota</taxon>
        <taxon>Viridiplantae</taxon>
        <taxon>Streptophyta</taxon>
        <taxon>Embryophyta</taxon>
        <taxon>Tracheophyta</taxon>
        <taxon>Spermatophyta</taxon>
        <taxon>Magnoliopsida</taxon>
        <taxon>eudicotyledons</taxon>
        <taxon>Gunneridae</taxon>
        <taxon>Pentapetalae</taxon>
        <taxon>rosids</taxon>
        <taxon>malvids</taxon>
        <taxon>Myrtales</taxon>
        <taxon>Lythraceae</taxon>
        <taxon>Punica</taxon>
    </lineage>
</organism>
<comment type="caution">
    <text evidence="1">The sequence shown here is derived from an EMBL/GenBank/DDBJ whole genome shotgun (WGS) entry which is preliminary data.</text>
</comment>
<evidence type="ECO:0000313" key="1">
    <source>
        <dbReference type="EMBL" id="PKI34397.1"/>
    </source>
</evidence>
<proteinExistence type="predicted"/>
<gene>
    <name evidence="1" type="ORF">CRG98_045218</name>
</gene>
<reference evidence="1 2" key="1">
    <citation type="submission" date="2017-11" db="EMBL/GenBank/DDBJ databases">
        <title>De-novo sequencing of pomegranate (Punica granatum L.) genome.</title>
        <authorList>
            <person name="Akparov Z."/>
            <person name="Amiraslanov A."/>
            <person name="Hajiyeva S."/>
            <person name="Abbasov M."/>
            <person name="Kaur K."/>
            <person name="Hamwieh A."/>
            <person name="Solovyev V."/>
            <person name="Salamov A."/>
            <person name="Braich B."/>
            <person name="Kosarev P."/>
            <person name="Mahmoud A."/>
            <person name="Hajiyev E."/>
            <person name="Babayeva S."/>
            <person name="Izzatullayeva V."/>
            <person name="Mammadov A."/>
            <person name="Mammadov A."/>
            <person name="Sharifova S."/>
            <person name="Ojaghi J."/>
            <person name="Eynullazada K."/>
            <person name="Bayramov B."/>
            <person name="Abdulazimova A."/>
            <person name="Shahmuradov I."/>
        </authorList>
    </citation>
    <scope>NUCLEOTIDE SEQUENCE [LARGE SCALE GENOMIC DNA]</scope>
    <source>
        <strain evidence="2">cv. AG2017</strain>
        <tissue evidence="1">Leaf</tissue>
    </source>
</reference>
<evidence type="ECO:0000313" key="2">
    <source>
        <dbReference type="Proteomes" id="UP000233551"/>
    </source>
</evidence>
<keyword evidence="2" id="KW-1185">Reference proteome</keyword>
<dbReference type="AlphaFoldDB" id="A0A2I0HRR5"/>
<name>A0A2I0HRR5_PUNGR</name>
<dbReference type="EMBL" id="PGOL01005946">
    <property type="protein sequence ID" value="PKI34397.1"/>
    <property type="molecule type" value="Genomic_DNA"/>
</dbReference>
<protein>
    <submittedName>
        <fullName evidence="1">Uncharacterized protein</fullName>
    </submittedName>
</protein>
<dbReference type="Proteomes" id="UP000233551">
    <property type="component" value="Unassembled WGS sequence"/>
</dbReference>